<accession>A0AAN6PBV9</accession>
<evidence type="ECO:0000313" key="2">
    <source>
        <dbReference type="EMBL" id="KAK4038094.1"/>
    </source>
</evidence>
<dbReference type="EMBL" id="MU854440">
    <property type="protein sequence ID" value="KAK4038094.1"/>
    <property type="molecule type" value="Genomic_DNA"/>
</dbReference>
<dbReference type="Proteomes" id="UP001303115">
    <property type="component" value="Unassembled WGS sequence"/>
</dbReference>
<reference evidence="3" key="1">
    <citation type="journal article" date="2023" name="Mol. Phylogenet. Evol.">
        <title>Genome-scale phylogeny and comparative genomics of the fungal order Sordariales.</title>
        <authorList>
            <person name="Hensen N."/>
            <person name="Bonometti L."/>
            <person name="Westerberg I."/>
            <person name="Brannstrom I.O."/>
            <person name="Guillou S."/>
            <person name="Cros-Aarteil S."/>
            <person name="Calhoun S."/>
            <person name="Haridas S."/>
            <person name="Kuo A."/>
            <person name="Mondo S."/>
            <person name="Pangilinan J."/>
            <person name="Riley R."/>
            <person name="LaButti K."/>
            <person name="Andreopoulos B."/>
            <person name="Lipzen A."/>
            <person name="Chen C."/>
            <person name="Yan M."/>
            <person name="Daum C."/>
            <person name="Ng V."/>
            <person name="Clum A."/>
            <person name="Steindorff A."/>
            <person name="Ohm R.A."/>
            <person name="Martin F."/>
            <person name="Silar P."/>
            <person name="Natvig D.O."/>
            <person name="Lalanne C."/>
            <person name="Gautier V."/>
            <person name="Ament-Velasquez S.L."/>
            <person name="Kruys A."/>
            <person name="Hutchinson M.I."/>
            <person name="Powell A.J."/>
            <person name="Barry K."/>
            <person name="Miller A.N."/>
            <person name="Grigoriev I.V."/>
            <person name="Debuchy R."/>
            <person name="Gladieux P."/>
            <person name="Hiltunen Thoren M."/>
            <person name="Johannesson H."/>
        </authorList>
    </citation>
    <scope>NUCLEOTIDE SEQUENCE [LARGE SCALE GENOMIC DNA]</scope>
    <source>
        <strain evidence="3">CBS 284.82</strain>
    </source>
</reference>
<dbReference type="PANTHER" id="PTHR34414">
    <property type="entry name" value="HET DOMAIN-CONTAINING PROTEIN-RELATED"/>
    <property type="match status" value="1"/>
</dbReference>
<name>A0AAN6PBV9_9PEZI</name>
<dbReference type="AlphaFoldDB" id="A0AAN6PBV9"/>
<keyword evidence="1" id="KW-1133">Transmembrane helix</keyword>
<sequence>MPPPSPNSSETPVVVPPSELEAPMFELSHGLASPESTRTRDQNLKFNEDLKIVPIEIDASTRAKLTRKTLKAVDDAKNFLPGQPRVRLDDEPSYDKDPLLEYLDGSHNTNALDDLLLYMRYMQSYEHIITLHHQRAHAREIKVAEDPGLHLVSFYEIIFEYLENVDRKLHSACIGFMRSYYMLIRYKIDFEDACQLRLIPEKGNGQMPTYEEWCKFIVPFARVGNQHVNRRYHYGELRLTRINIVAMCFRSGLAYYQYRIHLDWGSFMEHTLGPVVTVFAVCTVVLNSMQVGLAAITMVQTPPDAPWSGFVNVSVWFPVVVLVGIALLLILALVTGCARGKMMVVMCVLSMVEAMGRGRA</sequence>
<dbReference type="Pfam" id="PF20246">
    <property type="entry name" value="DUF6601"/>
    <property type="match status" value="2"/>
</dbReference>
<gene>
    <name evidence="2" type="ORF">C8A01DRAFT_48269</name>
</gene>
<evidence type="ECO:0000256" key="1">
    <source>
        <dbReference type="SAM" id="Phobius"/>
    </source>
</evidence>
<proteinExistence type="predicted"/>
<feature type="transmembrane region" description="Helical" evidence="1">
    <location>
        <begin position="275"/>
        <end position="296"/>
    </location>
</feature>
<keyword evidence="1" id="KW-0812">Transmembrane</keyword>
<feature type="transmembrane region" description="Helical" evidence="1">
    <location>
        <begin position="316"/>
        <end position="336"/>
    </location>
</feature>
<keyword evidence="1" id="KW-0472">Membrane</keyword>
<keyword evidence="3" id="KW-1185">Reference proteome</keyword>
<comment type="caution">
    <text evidence="2">The sequence shown here is derived from an EMBL/GenBank/DDBJ whole genome shotgun (WGS) entry which is preliminary data.</text>
</comment>
<evidence type="ECO:0000313" key="3">
    <source>
        <dbReference type="Proteomes" id="UP001303115"/>
    </source>
</evidence>
<protein>
    <submittedName>
        <fullName evidence="2">Uncharacterized protein</fullName>
    </submittedName>
</protein>
<dbReference type="PANTHER" id="PTHR34414:SF1">
    <property type="entry name" value="SUBTILISIN-LIKE SERINE PROTEASE"/>
    <property type="match status" value="1"/>
</dbReference>
<organism evidence="2 3">
    <name type="scientific">Parachaetomium inaequale</name>
    <dbReference type="NCBI Taxonomy" id="2588326"/>
    <lineage>
        <taxon>Eukaryota</taxon>
        <taxon>Fungi</taxon>
        <taxon>Dikarya</taxon>
        <taxon>Ascomycota</taxon>
        <taxon>Pezizomycotina</taxon>
        <taxon>Sordariomycetes</taxon>
        <taxon>Sordariomycetidae</taxon>
        <taxon>Sordariales</taxon>
        <taxon>Chaetomiaceae</taxon>
        <taxon>Parachaetomium</taxon>
    </lineage>
</organism>
<dbReference type="InterPro" id="IPR046536">
    <property type="entry name" value="DUF6601"/>
</dbReference>